<protein>
    <submittedName>
        <fullName evidence="2">CBS domain protein</fullName>
    </submittedName>
</protein>
<dbReference type="EMBL" id="AZFH01000036">
    <property type="protein sequence ID" value="KRL81489.1"/>
    <property type="molecule type" value="Genomic_DNA"/>
</dbReference>
<dbReference type="Pfam" id="PF00571">
    <property type="entry name" value="CBS"/>
    <property type="match status" value="1"/>
</dbReference>
<sequence length="162" mass="18402">MIAQAIEDLLASKQTDFIISADKVANVLDENYLDHALLVLTKVRYAKIPVLDKDQHFKGLLSLAMITEKMLGLEGIDPSVLNQHQVKEVMQTEVPIVTVPFDLENVLHLLVDQAFLVVVDQNEIFKGIITRREIMKGVNYVAHKLEQEYELFPKNYGKAEND</sequence>
<name>A0A0R1TJG7_9LACO</name>
<dbReference type="Proteomes" id="UP000051048">
    <property type="component" value="Unassembled WGS sequence"/>
</dbReference>
<gene>
    <name evidence="2" type="ORF">FC36_GL001692</name>
</gene>
<reference evidence="2 3" key="1">
    <citation type="journal article" date="2015" name="Genome Announc.">
        <title>Expanding the biotechnology potential of lactobacilli through comparative genomics of 213 strains and associated genera.</title>
        <authorList>
            <person name="Sun Z."/>
            <person name="Harris H.M."/>
            <person name="McCann A."/>
            <person name="Guo C."/>
            <person name="Argimon S."/>
            <person name="Zhang W."/>
            <person name="Yang X."/>
            <person name="Jeffery I.B."/>
            <person name="Cooney J.C."/>
            <person name="Kagawa T.F."/>
            <person name="Liu W."/>
            <person name="Song Y."/>
            <person name="Salvetti E."/>
            <person name="Wrobel A."/>
            <person name="Rasinkangas P."/>
            <person name="Parkhill J."/>
            <person name="Rea M.C."/>
            <person name="O'Sullivan O."/>
            <person name="Ritari J."/>
            <person name="Douillard F.P."/>
            <person name="Paul Ross R."/>
            <person name="Yang R."/>
            <person name="Briner A.E."/>
            <person name="Felis G.E."/>
            <person name="de Vos W.M."/>
            <person name="Barrangou R."/>
            <person name="Klaenhammer T.R."/>
            <person name="Caufield P.W."/>
            <person name="Cui Y."/>
            <person name="Zhang H."/>
            <person name="O'Toole P.W."/>
        </authorList>
    </citation>
    <scope>NUCLEOTIDE SEQUENCE [LARGE SCALE GENOMIC DNA]</scope>
    <source>
        <strain evidence="2 3">DSM 15833</strain>
    </source>
</reference>
<dbReference type="InterPro" id="IPR000644">
    <property type="entry name" value="CBS_dom"/>
</dbReference>
<dbReference type="NCBIfam" id="NF041630">
    <property type="entry name" value="CBS_CbpB"/>
    <property type="match status" value="1"/>
</dbReference>
<dbReference type="InterPro" id="IPR048125">
    <property type="entry name" value="CBS_CbpB"/>
</dbReference>
<accession>A0A0R1TJG7</accession>
<dbReference type="InterPro" id="IPR046342">
    <property type="entry name" value="CBS_dom_sf"/>
</dbReference>
<dbReference type="RefSeq" id="WP_023859776.1">
    <property type="nucleotide sequence ID" value="NZ_AZFH01000036.1"/>
</dbReference>
<dbReference type="PATRIC" id="fig|1423740.3.peg.1826"/>
<proteinExistence type="predicted"/>
<dbReference type="OrthoDB" id="2375431at2"/>
<dbReference type="SUPFAM" id="SSF54631">
    <property type="entry name" value="CBS-domain pair"/>
    <property type="match status" value="1"/>
</dbReference>
<organism evidence="2 3">
    <name type="scientific">Ligilactobacillus equi DSM 15833 = JCM 10991</name>
    <dbReference type="NCBI Taxonomy" id="1423740"/>
    <lineage>
        <taxon>Bacteria</taxon>
        <taxon>Bacillati</taxon>
        <taxon>Bacillota</taxon>
        <taxon>Bacilli</taxon>
        <taxon>Lactobacillales</taxon>
        <taxon>Lactobacillaceae</taxon>
        <taxon>Ligilactobacillus</taxon>
    </lineage>
</organism>
<dbReference type="Gene3D" id="3.10.580.10">
    <property type="entry name" value="CBS-domain"/>
    <property type="match status" value="1"/>
</dbReference>
<comment type="caution">
    <text evidence="2">The sequence shown here is derived from an EMBL/GenBank/DDBJ whole genome shotgun (WGS) entry which is preliminary data.</text>
</comment>
<feature type="domain" description="CBS" evidence="1">
    <location>
        <begin position="86"/>
        <end position="137"/>
    </location>
</feature>
<dbReference type="CDD" id="cd04643">
    <property type="entry name" value="CBS_pair_bac"/>
    <property type="match status" value="1"/>
</dbReference>
<evidence type="ECO:0000313" key="3">
    <source>
        <dbReference type="Proteomes" id="UP000051048"/>
    </source>
</evidence>
<evidence type="ECO:0000313" key="2">
    <source>
        <dbReference type="EMBL" id="KRL81489.1"/>
    </source>
</evidence>
<dbReference type="AlphaFoldDB" id="A0A0R1TJG7"/>
<dbReference type="STRING" id="1423740.FC36_GL001692"/>
<evidence type="ECO:0000259" key="1">
    <source>
        <dbReference type="Pfam" id="PF00571"/>
    </source>
</evidence>